<feature type="transmembrane region" description="Helical" evidence="6">
    <location>
        <begin position="120"/>
        <end position="140"/>
    </location>
</feature>
<evidence type="ECO:0000313" key="7">
    <source>
        <dbReference type="EMBL" id="GAA4205073.1"/>
    </source>
</evidence>
<dbReference type="EMBL" id="BAABBY010000005">
    <property type="protein sequence ID" value="GAA4205073.1"/>
    <property type="molecule type" value="Genomic_DNA"/>
</dbReference>
<dbReference type="PANTHER" id="PTHR30250">
    <property type="entry name" value="PST FAMILY PREDICTED COLANIC ACID TRANSPORTER"/>
    <property type="match status" value="1"/>
</dbReference>
<gene>
    <name evidence="7" type="ORF">GCM10022289_24010</name>
</gene>
<dbReference type="InterPro" id="IPR044550">
    <property type="entry name" value="WzxE"/>
</dbReference>
<keyword evidence="2" id="KW-1003">Cell membrane</keyword>
<feature type="transmembrane region" description="Helical" evidence="6">
    <location>
        <begin position="196"/>
        <end position="217"/>
    </location>
</feature>
<evidence type="ECO:0000256" key="6">
    <source>
        <dbReference type="SAM" id="Phobius"/>
    </source>
</evidence>
<accession>A0ABP8BEK3</accession>
<reference evidence="8" key="1">
    <citation type="journal article" date="2019" name="Int. J. Syst. Evol. Microbiol.">
        <title>The Global Catalogue of Microorganisms (GCM) 10K type strain sequencing project: providing services to taxonomists for standard genome sequencing and annotation.</title>
        <authorList>
            <consortium name="The Broad Institute Genomics Platform"/>
            <consortium name="The Broad Institute Genome Sequencing Center for Infectious Disease"/>
            <person name="Wu L."/>
            <person name="Ma J."/>
        </authorList>
    </citation>
    <scope>NUCLEOTIDE SEQUENCE [LARGE SCALE GENOMIC DNA]</scope>
    <source>
        <strain evidence="8">JCM 17626</strain>
    </source>
</reference>
<comment type="caution">
    <text evidence="7">The sequence shown here is derived from an EMBL/GenBank/DDBJ whole genome shotgun (WGS) entry which is preliminary data.</text>
</comment>
<feature type="transmembrane region" description="Helical" evidence="6">
    <location>
        <begin position="12"/>
        <end position="32"/>
    </location>
</feature>
<keyword evidence="5 6" id="KW-0472">Membrane</keyword>
<organism evidence="7 8">
    <name type="scientific">Pedobacter jeongneungensis</name>
    <dbReference type="NCBI Taxonomy" id="947309"/>
    <lineage>
        <taxon>Bacteria</taxon>
        <taxon>Pseudomonadati</taxon>
        <taxon>Bacteroidota</taxon>
        <taxon>Sphingobacteriia</taxon>
        <taxon>Sphingobacteriales</taxon>
        <taxon>Sphingobacteriaceae</taxon>
        <taxon>Pedobacter</taxon>
    </lineage>
</organism>
<dbReference type="CDD" id="cd13125">
    <property type="entry name" value="MATE_like_10"/>
    <property type="match status" value="1"/>
</dbReference>
<evidence type="ECO:0000256" key="5">
    <source>
        <dbReference type="ARBA" id="ARBA00023136"/>
    </source>
</evidence>
<sequence>MNGKGQIRLYTWVNTIGSIIGLIFTIVLVYFYKVQGALYALVLSQSIVFFITLVLIVKSPWFSIDYFKGPLDKIVAMKLGHFSLMAIVTALTMPVAQIILRNMLISNLGINAAGIWQGMMRVSDGYLMLITTALSTYYLPKLSSLIKDTEIKNEIFRGYKIILPLVFLGCILIYFLRFFIIRILYTPEFNEMQSLFLWQLVGDFFKMASWMLAYLMLAKAMTKAYIIVEVVFSLGYVLLSYYLTTNFGLKGISIAFACNYFLCFIAMIIIFRKLLLTPNE</sequence>
<dbReference type="Proteomes" id="UP001501772">
    <property type="component" value="Unassembled WGS sequence"/>
</dbReference>
<evidence type="ECO:0000256" key="3">
    <source>
        <dbReference type="ARBA" id="ARBA00022692"/>
    </source>
</evidence>
<proteinExistence type="predicted"/>
<protein>
    <recommendedName>
        <fullName evidence="9">Polysaccharide biosynthesis protein</fullName>
    </recommendedName>
</protein>
<evidence type="ECO:0000313" key="8">
    <source>
        <dbReference type="Proteomes" id="UP001501772"/>
    </source>
</evidence>
<evidence type="ECO:0000256" key="2">
    <source>
        <dbReference type="ARBA" id="ARBA00022475"/>
    </source>
</evidence>
<evidence type="ECO:0000256" key="1">
    <source>
        <dbReference type="ARBA" id="ARBA00004651"/>
    </source>
</evidence>
<keyword evidence="4 6" id="KW-1133">Transmembrane helix</keyword>
<feature type="transmembrane region" description="Helical" evidence="6">
    <location>
        <begin position="161"/>
        <end position="184"/>
    </location>
</feature>
<evidence type="ECO:0008006" key="9">
    <source>
        <dbReference type="Google" id="ProtNLM"/>
    </source>
</evidence>
<feature type="transmembrane region" description="Helical" evidence="6">
    <location>
        <begin position="38"/>
        <end position="58"/>
    </location>
</feature>
<keyword evidence="3 6" id="KW-0812">Transmembrane</keyword>
<evidence type="ECO:0000256" key="4">
    <source>
        <dbReference type="ARBA" id="ARBA00022989"/>
    </source>
</evidence>
<dbReference type="PANTHER" id="PTHR30250:SF30">
    <property type="entry name" value="LIPID III FLIPPASE"/>
    <property type="match status" value="1"/>
</dbReference>
<feature type="transmembrane region" description="Helical" evidence="6">
    <location>
        <begin position="249"/>
        <end position="271"/>
    </location>
</feature>
<name>A0ABP8BEK3_9SPHI</name>
<feature type="transmembrane region" description="Helical" evidence="6">
    <location>
        <begin position="224"/>
        <end position="243"/>
    </location>
</feature>
<feature type="transmembrane region" description="Helical" evidence="6">
    <location>
        <begin position="79"/>
        <end position="100"/>
    </location>
</feature>
<comment type="subcellular location">
    <subcellularLocation>
        <location evidence="1">Cell membrane</location>
        <topology evidence="1">Multi-pass membrane protein</topology>
    </subcellularLocation>
</comment>
<keyword evidence="8" id="KW-1185">Reference proteome</keyword>
<dbReference type="InterPro" id="IPR050833">
    <property type="entry name" value="Poly_Biosynth_Transport"/>
</dbReference>